<dbReference type="SUPFAM" id="SSF52343">
    <property type="entry name" value="Ferredoxin reductase-like, C-terminal NADP-linked domain"/>
    <property type="match status" value="1"/>
</dbReference>
<evidence type="ECO:0000256" key="7">
    <source>
        <dbReference type="ARBA" id="ARBA00023002"/>
    </source>
</evidence>
<evidence type="ECO:0000259" key="11">
    <source>
        <dbReference type="PROSITE" id="PS51384"/>
    </source>
</evidence>
<dbReference type="Gene3D" id="1.10.238.10">
    <property type="entry name" value="EF-hand"/>
    <property type="match status" value="1"/>
</dbReference>
<dbReference type="InterPro" id="IPR013130">
    <property type="entry name" value="Fe3_Rdtase_TM_dom"/>
</dbReference>
<evidence type="ECO:0000256" key="8">
    <source>
        <dbReference type="ARBA" id="ARBA00023136"/>
    </source>
</evidence>
<dbReference type="AlphaFoldDB" id="A0A6G0WQB4"/>
<feature type="transmembrane region" description="Helical" evidence="9">
    <location>
        <begin position="355"/>
        <end position="378"/>
    </location>
</feature>
<evidence type="ECO:0000256" key="3">
    <source>
        <dbReference type="ARBA" id="ARBA00022692"/>
    </source>
</evidence>
<feature type="domain" description="EF-hand" evidence="10">
    <location>
        <begin position="68"/>
        <end position="103"/>
    </location>
</feature>
<evidence type="ECO:0000256" key="1">
    <source>
        <dbReference type="ARBA" id="ARBA00004141"/>
    </source>
</evidence>
<dbReference type="Pfam" id="PF01794">
    <property type="entry name" value="Ferric_reduct"/>
    <property type="match status" value="1"/>
</dbReference>
<evidence type="ECO:0000313" key="13">
    <source>
        <dbReference type="Proteomes" id="UP000481153"/>
    </source>
</evidence>
<dbReference type="PROSITE" id="PS50222">
    <property type="entry name" value="EF_HAND_2"/>
    <property type="match status" value="1"/>
</dbReference>
<comment type="subcellular location">
    <subcellularLocation>
        <location evidence="1">Membrane</location>
        <topology evidence="1">Multi-pass membrane protein</topology>
    </subcellularLocation>
</comment>
<dbReference type="GO" id="GO:0005509">
    <property type="term" value="F:calcium ion binding"/>
    <property type="evidence" value="ECO:0007669"/>
    <property type="project" value="InterPro"/>
</dbReference>
<dbReference type="CDD" id="cd06186">
    <property type="entry name" value="NOX_Duox_like_FAD_NADP"/>
    <property type="match status" value="1"/>
</dbReference>
<evidence type="ECO:0000313" key="12">
    <source>
        <dbReference type="EMBL" id="KAF0729610.1"/>
    </source>
</evidence>
<dbReference type="Proteomes" id="UP000481153">
    <property type="component" value="Unassembled WGS sequence"/>
</dbReference>
<proteinExistence type="predicted"/>
<feature type="domain" description="FAD-binding FR-type" evidence="11">
    <location>
        <begin position="396"/>
        <end position="507"/>
    </location>
</feature>
<keyword evidence="8 9" id="KW-0472">Membrane</keyword>
<dbReference type="PROSITE" id="PS51384">
    <property type="entry name" value="FAD_FR"/>
    <property type="match status" value="1"/>
</dbReference>
<feature type="transmembrane region" description="Helical" evidence="9">
    <location>
        <begin position="312"/>
        <end position="343"/>
    </location>
</feature>
<dbReference type="GO" id="GO:0016491">
    <property type="term" value="F:oxidoreductase activity"/>
    <property type="evidence" value="ECO:0007669"/>
    <property type="project" value="UniProtKB-KW"/>
</dbReference>
<keyword evidence="13" id="KW-1185">Reference proteome</keyword>
<dbReference type="InterPro" id="IPR017938">
    <property type="entry name" value="Riboflavin_synthase-like_b-brl"/>
</dbReference>
<keyword evidence="2" id="KW-0285">Flavoprotein</keyword>
<dbReference type="Gene3D" id="3.40.50.80">
    <property type="entry name" value="Nucleotide-binding domain of ferredoxin-NADP reductase (FNR) module"/>
    <property type="match status" value="1"/>
</dbReference>
<dbReference type="EMBL" id="VJMJ01000163">
    <property type="protein sequence ID" value="KAF0729610.1"/>
    <property type="molecule type" value="Genomic_DNA"/>
</dbReference>
<dbReference type="Pfam" id="PF08022">
    <property type="entry name" value="FAD_binding_8"/>
    <property type="match status" value="1"/>
</dbReference>
<evidence type="ECO:0000256" key="9">
    <source>
        <dbReference type="SAM" id="Phobius"/>
    </source>
</evidence>
<dbReference type="Gene3D" id="2.40.30.10">
    <property type="entry name" value="Translation factors"/>
    <property type="match status" value="1"/>
</dbReference>
<keyword evidence="4" id="KW-0274">FAD</keyword>
<name>A0A6G0WQB4_9STRA</name>
<dbReference type="SFLD" id="SFLDS00052">
    <property type="entry name" value="Ferric_Reductase_Domain"/>
    <property type="match status" value="1"/>
</dbReference>
<dbReference type="VEuPathDB" id="FungiDB:AeMF1_005873"/>
<dbReference type="InterPro" id="IPR002048">
    <property type="entry name" value="EF_hand_dom"/>
</dbReference>
<dbReference type="SFLD" id="SFLDG01168">
    <property type="entry name" value="Ferric_reductase_subgroup_(FRE"/>
    <property type="match status" value="1"/>
</dbReference>
<keyword evidence="3 9" id="KW-0812">Transmembrane</keyword>
<dbReference type="InterPro" id="IPR050369">
    <property type="entry name" value="RBOH/FRE"/>
</dbReference>
<organism evidence="12 13">
    <name type="scientific">Aphanomyces euteiches</name>
    <dbReference type="NCBI Taxonomy" id="100861"/>
    <lineage>
        <taxon>Eukaryota</taxon>
        <taxon>Sar</taxon>
        <taxon>Stramenopiles</taxon>
        <taxon>Oomycota</taxon>
        <taxon>Saprolegniomycetes</taxon>
        <taxon>Saprolegniales</taxon>
        <taxon>Verrucalvaceae</taxon>
        <taxon>Aphanomyces</taxon>
    </lineage>
</organism>
<dbReference type="InterPro" id="IPR011992">
    <property type="entry name" value="EF-hand-dom_pair"/>
</dbReference>
<evidence type="ECO:0000256" key="6">
    <source>
        <dbReference type="ARBA" id="ARBA00022989"/>
    </source>
</evidence>
<dbReference type="SUPFAM" id="SSF47473">
    <property type="entry name" value="EF-hand"/>
    <property type="match status" value="1"/>
</dbReference>
<dbReference type="InterPro" id="IPR013121">
    <property type="entry name" value="Fe_red_NAD-bd_6"/>
</dbReference>
<dbReference type="InterPro" id="IPR013112">
    <property type="entry name" value="FAD-bd_8"/>
</dbReference>
<dbReference type="SUPFAM" id="SSF63380">
    <property type="entry name" value="Riboflavin synthase domain-like"/>
    <property type="match status" value="1"/>
</dbReference>
<evidence type="ECO:0000256" key="5">
    <source>
        <dbReference type="ARBA" id="ARBA00022857"/>
    </source>
</evidence>
<dbReference type="PRINTS" id="PR00466">
    <property type="entry name" value="GP91PHOX"/>
</dbReference>
<keyword evidence="5" id="KW-0521">NADP</keyword>
<dbReference type="PANTHER" id="PTHR11972">
    <property type="entry name" value="NADPH OXIDASE"/>
    <property type="match status" value="1"/>
</dbReference>
<keyword evidence="6 9" id="KW-1133">Transmembrane helix</keyword>
<dbReference type="PANTHER" id="PTHR11972:SF153">
    <property type="entry name" value="SUPEROXIDE-GENERATING NADPH OXIDASE HEAVY CHAIN SUBUNIT A"/>
    <property type="match status" value="1"/>
</dbReference>
<dbReference type="InterPro" id="IPR000778">
    <property type="entry name" value="Cyt_b245_heavy_chain"/>
</dbReference>
<accession>A0A6G0WQB4</accession>
<dbReference type="GO" id="GO:0005886">
    <property type="term" value="C:plasma membrane"/>
    <property type="evidence" value="ECO:0007669"/>
    <property type="project" value="TreeGrafter"/>
</dbReference>
<dbReference type="InterPro" id="IPR039261">
    <property type="entry name" value="FNR_nucleotide-bd"/>
</dbReference>
<feature type="transmembrane region" description="Helical" evidence="9">
    <location>
        <begin position="269"/>
        <end position="292"/>
    </location>
</feature>
<sequence>MASTRSSKLTDWHNSLQHHGPGASYASSSYYLASSNDDDSSGRMLADHTSSIELKLLDVCVATTRETNADKRLRAVFDLFDVDQTGRLTPAGLQAFLASTMAKHNVTLCGVELHEIVQQAFEAANLRGMNSNQEKALTFADFKLLFQDTLDPRKSVASARGRPSQPAVIRRSKVDKFFSGFVRYQTELQFLALYTLINVAAFWLKWISFPYDVVAGYMAKLAKSCAQLVLLNSMLVLLPMCRSVVGTLRGFRVLWYIFPFDHNIVFHQIAAVVILVAGIVHTAAWIAIVVQAKHATEAEWTASILNKAKTQIVRYGAILDLVATIPIWTGVAMLLCAGFAIPFTFQRVRRWNFNYFWLTHMLFIPFLVFLCIHGAAAWVAPPQAWFWVVGPLALYFIERRFRVTTVFQSQTKLKKVHVMSSAMVLYMKKPRGFRSFTPGMYLFLKVPELSAYEWHPFTISSAPEDSMLSLHVRVAGDWTSALHARLQKPGPLPAIAIDGPVGAPSIEYSNYSTVVLIGGGIGVTPFASILKHLLHVWEEHRCPDCGSVQLPARIKLRKVHFYWVTKEQHCMVWFRDMLNQLSEIDSDGRLSIQTYLTNLSNANASAPLRLIQTFMQNHNERDIFTGLQRSKMHMGRPDWDAEFSRIARAANGEQEEIGVFLCGPPALDKDVNAKCNQYNVKHPEGVHYSYHSEKF</sequence>
<comment type="caution">
    <text evidence="12">The sequence shown here is derived from an EMBL/GenBank/DDBJ whole genome shotgun (WGS) entry which is preliminary data.</text>
</comment>
<gene>
    <name evidence="12" type="ORF">Ae201684_012875</name>
</gene>
<evidence type="ECO:0000256" key="2">
    <source>
        <dbReference type="ARBA" id="ARBA00022630"/>
    </source>
</evidence>
<dbReference type="Pfam" id="PF08030">
    <property type="entry name" value="NAD_binding_6"/>
    <property type="match status" value="1"/>
</dbReference>
<protein>
    <submittedName>
        <fullName evidence="12">Uncharacterized protein</fullName>
    </submittedName>
</protein>
<feature type="transmembrane region" description="Helical" evidence="9">
    <location>
        <begin position="191"/>
        <end position="209"/>
    </location>
</feature>
<reference evidence="12 13" key="1">
    <citation type="submission" date="2019-07" db="EMBL/GenBank/DDBJ databases">
        <title>Genomics analysis of Aphanomyces spp. identifies a new class of oomycete effector associated with host adaptation.</title>
        <authorList>
            <person name="Gaulin E."/>
        </authorList>
    </citation>
    <scope>NUCLEOTIDE SEQUENCE [LARGE SCALE GENOMIC DNA]</scope>
    <source>
        <strain evidence="12 13">ATCC 201684</strain>
    </source>
</reference>
<evidence type="ECO:0000256" key="4">
    <source>
        <dbReference type="ARBA" id="ARBA00022827"/>
    </source>
</evidence>
<dbReference type="SFLD" id="SFLDG01169">
    <property type="entry name" value="NADPH_oxidase_subgroup_(NOX)"/>
    <property type="match status" value="1"/>
</dbReference>
<dbReference type="InterPro" id="IPR017927">
    <property type="entry name" value="FAD-bd_FR_type"/>
</dbReference>
<feature type="transmembrane region" description="Helical" evidence="9">
    <location>
        <begin position="229"/>
        <end position="248"/>
    </location>
</feature>
<evidence type="ECO:0000259" key="10">
    <source>
        <dbReference type="PROSITE" id="PS50222"/>
    </source>
</evidence>
<keyword evidence="7" id="KW-0560">Oxidoreductase</keyword>